<evidence type="ECO:0000313" key="3">
    <source>
        <dbReference type="Proteomes" id="UP001162156"/>
    </source>
</evidence>
<protein>
    <submittedName>
        <fullName evidence="2">Uncharacterized protein</fullName>
    </submittedName>
</protein>
<feature type="region of interest" description="Disordered" evidence="1">
    <location>
        <begin position="72"/>
        <end position="96"/>
    </location>
</feature>
<dbReference type="EMBL" id="JANEYF010004279">
    <property type="protein sequence ID" value="KAJ8931618.1"/>
    <property type="molecule type" value="Genomic_DNA"/>
</dbReference>
<dbReference type="AlphaFoldDB" id="A0AAV8WYX6"/>
<feature type="compositionally biased region" description="Basic and acidic residues" evidence="1">
    <location>
        <begin position="36"/>
        <end position="47"/>
    </location>
</feature>
<evidence type="ECO:0000313" key="2">
    <source>
        <dbReference type="EMBL" id="KAJ8931618.1"/>
    </source>
</evidence>
<feature type="compositionally biased region" description="Low complexity" evidence="1">
    <location>
        <begin position="73"/>
        <end position="87"/>
    </location>
</feature>
<keyword evidence="3" id="KW-1185">Reference proteome</keyword>
<accession>A0AAV8WYX6</accession>
<sequence length="96" mass="11051">MKTCSPICCCSVKSRTRWLFGNDSEKSSQRITPDTESTRKKPYDEHSAPSRRFCYCTVPHCPISVYPNPHSWTSTTTRMRRTMSSTSKLKERKANA</sequence>
<evidence type="ECO:0000256" key="1">
    <source>
        <dbReference type="SAM" id="MobiDB-lite"/>
    </source>
</evidence>
<name>A0AAV8WYX6_9CUCU</name>
<gene>
    <name evidence="2" type="ORF">NQ314_015450</name>
</gene>
<organism evidence="2 3">
    <name type="scientific">Rhamnusium bicolor</name>
    <dbReference type="NCBI Taxonomy" id="1586634"/>
    <lineage>
        <taxon>Eukaryota</taxon>
        <taxon>Metazoa</taxon>
        <taxon>Ecdysozoa</taxon>
        <taxon>Arthropoda</taxon>
        <taxon>Hexapoda</taxon>
        <taxon>Insecta</taxon>
        <taxon>Pterygota</taxon>
        <taxon>Neoptera</taxon>
        <taxon>Endopterygota</taxon>
        <taxon>Coleoptera</taxon>
        <taxon>Polyphaga</taxon>
        <taxon>Cucujiformia</taxon>
        <taxon>Chrysomeloidea</taxon>
        <taxon>Cerambycidae</taxon>
        <taxon>Lepturinae</taxon>
        <taxon>Rhagiini</taxon>
        <taxon>Rhamnusium</taxon>
    </lineage>
</organism>
<dbReference type="Proteomes" id="UP001162156">
    <property type="component" value="Unassembled WGS sequence"/>
</dbReference>
<comment type="caution">
    <text evidence="2">The sequence shown here is derived from an EMBL/GenBank/DDBJ whole genome shotgun (WGS) entry which is preliminary data.</text>
</comment>
<feature type="region of interest" description="Disordered" evidence="1">
    <location>
        <begin position="21"/>
        <end position="47"/>
    </location>
</feature>
<reference evidence="2" key="1">
    <citation type="journal article" date="2023" name="Insect Mol. Biol.">
        <title>Genome sequencing provides insights into the evolution of gene families encoding plant cell wall-degrading enzymes in longhorned beetles.</title>
        <authorList>
            <person name="Shin N.R."/>
            <person name="Okamura Y."/>
            <person name="Kirsch R."/>
            <person name="Pauchet Y."/>
        </authorList>
    </citation>
    <scope>NUCLEOTIDE SEQUENCE</scope>
    <source>
        <strain evidence="2">RBIC_L_NR</strain>
    </source>
</reference>
<proteinExistence type="predicted"/>